<dbReference type="EMBL" id="CP020928">
    <property type="protein sequence ID" value="AWF95141.1"/>
    <property type="molecule type" value="Genomic_DNA"/>
</dbReference>
<accession>A0A2S1KQ59</accession>
<dbReference type="RefSeq" id="WP_242981066.1">
    <property type="nucleotide sequence ID" value="NZ_CP020928.1"/>
</dbReference>
<dbReference type="Proteomes" id="UP000244870">
    <property type="component" value="Chromosome"/>
</dbReference>
<evidence type="ECO:0008006" key="3">
    <source>
        <dbReference type="Google" id="ProtNLM"/>
    </source>
</evidence>
<organism evidence="1 2">
    <name type="scientific">Weissella cibaria</name>
    <dbReference type="NCBI Taxonomy" id="137591"/>
    <lineage>
        <taxon>Bacteria</taxon>
        <taxon>Bacillati</taxon>
        <taxon>Bacillota</taxon>
        <taxon>Bacilli</taxon>
        <taxon>Lactobacillales</taxon>
        <taxon>Lactobacillaceae</taxon>
        <taxon>Weissella</taxon>
    </lineage>
</organism>
<sequence>MMERITAAELLDELHIDPSDEENKTVDRLIDDASAIIRGSISDEVGEDELLSLSGNVFNRLIQTLATKLYYDRELSDGYGAGIQIMLNQLRAKYQGVKHGDT</sequence>
<evidence type="ECO:0000313" key="2">
    <source>
        <dbReference type="Proteomes" id="UP000244870"/>
    </source>
</evidence>
<reference evidence="1 2" key="1">
    <citation type="submission" date="2017-04" db="EMBL/GenBank/DDBJ databases">
        <title>Weissella cibaria strain m2 complete genome.</title>
        <authorList>
            <person name="Pan Q."/>
            <person name="Tan M."/>
            <person name="Yao F."/>
            <person name="Su S."/>
        </authorList>
    </citation>
    <scope>NUCLEOTIDE SEQUENCE [LARGE SCALE GENOMIC DNA]</scope>
    <source>
        <strain evidence="1 2">M2</strain>
    </source>
</reference>
<dbReference type="AlphaFoldDB" id="A0A2S1KQ59"/>
<proteinExistence type="predicted"/>
<protein>
    <recommendedName>
        <fullName evidence="3">Phage gp6-like head-tail connector protein</fullName>
    </recommendedName>
</protein>
<gene>
    <name evidence="1" type="ORF">B6254_0734</name>
</gene>
<evidence type="ECO:0000313" key="1">
    <source>
        <dbReference type="EMBL" id="AWF95141.1"/>
    </source>
</evidence>
<name>A0A2S1KQ59_9LACO</name>